<evidence type="ECO:0000256" key="2">
    <source>
        <dbReference type="SAM" id="Phobius"/>
    </source>
</evidence>
<proteinExistence type="predicted"/>
<reference evidence="3 4" key="1">
    <citation type="submission" date="2024-04" db="EMBL/GenBank/DDBJ databases">
        <title>Phyllosticta paracitricarpa is synonymous to the EU quarantine fungus P. citricarpa based on phylogenomic analyses.</title>
        <authorList>
            <consortium name="Lawrence Berkeley National Laboratory"/>
            <person name="Van Ingen-Buijs V.A."/>
            <person name="Van Westerhoven A.C."/>
            <person name="Haridas S."/>
            <person name="Skiadas P."/>
            <person name="Martin F."/>
            <person name="Groenewald J.Z."/>
            <person name="Crous P.W."/>
            <person name="Seidl M.F."/>
        </authorList>
    </citation>
    <scope>NUCLEOTIDE SEQUENCE [LARGE SCALE GENOMIC DNA]</scope>
    <source>
        <strain evidence="3 4">CBS 122670</strain>
    </source>
</reference>
<evidence type="ECO:0000256" key="1">
    <source>
        <dbReference type="SAM" id="MobiDB-lite"/>
    </source>
</evidence>
<feature type="region of interest" description="Disordered" evidence="1">
    <location>
        <begin position="1"/>
        <end position="28"/>
    </location>
</feature>
<protein>
    <recommendedName>
        <fullName evidence="5">MARVEL domain-containing protein</fullName>
    </recommendedName>
</protein>
<keyword evidence="2" id="KW-0812">Transmembrane</keyword>
<feature type="transmembrane region" description="Helical" evidence="2">
    <location>
        <begin position="34"/>
        <end position="58"/>
    </location>
</feature>
<gene>
    <name evidence="3" type="ORF">IWX46DRAFT_233573</name>
</gene>
<accession>A0ABR1LUN3</accession>
<keyword evidence="2" id="KW-1133">Transmembrane helix</keyword>
<feature type="transmembrane region" description="Helical" evidence="2">
    <location>
        <begin position="152"/>
        <end position="175"/>
    </location>
</feature>
<keyword evidence="4" id="KW-1185">Reference proteome</keyword>
<feature type="compositionally biased region" description="Low complexity" evidence="1">
    <location>
        <begin position="239"/>
        <end position="249"/>
    </location>
</feature>
<evidence type="ECO:0000313" key="4">
    <source>
        <dbReference type="Proteomes" id="UP001365128"/>
    </source>
</evidence>
<evidence type="ECO:0000313" key="3">
    <source>
        <dbReference type="EMBL" id="KAK7538887.1"/>
    </source>
</evidence>
<sequence>MKAPRFLVGTRRGSSRGAATPRSRRVQPTPYPRVPFHAVRCTQLVSSAVVMSVMVFFIDQLAHDGYATPWTFFVLLCVSILTDLALLVTMIAHCIGGLRPQFNLALNGALLLLWSLGFGLLAWWSSGTLGHVCSVARWGGEDGVMVCRTYKALFAFAMLGFTSTLTAALLDLYVYRRFTQRGSYNAMLDYETKTEAVPIHPIDRAFDPAINNLRHDDDDDDDSDDDDVFGCRGTKDQQRQQQQHQQHQQPETGRMLEDYAVPERQFRYDTGYHGVHGDMERR</sequence>
<name>A0ABR1LUN3_9PEZI</name>
<evidence type="ECO:0008006" key="5">
    <source>
        <dbReference type="Google" id="ProtNLM"/>
    </source>
</evidence>
<feature type="compositionally biased region" description="Acidic residues" evidence="1">
    <location>
        <begin position="217"/>
        <end position="228"/>
    </location>
</feature>
<keyword evidence="2" id="KW-0472">Membrane</keyword>
<dbReference type="EMBL" id="JBBPDW010000030">
    <property type="protein sequence ID" value="KAK7538887.1"/>
    <property type="molecule type" value="Genomic_DNA"/>
</dbReference>
<comment type="caution">
    <text evidence="3">The sequence shown here is derived from an EMBL/GenBank/DDBJ whole genome shotgun (WGS) entry which is preliminary data.</text>
</comment>
<feature type="transmembrane region" description="Helical" evidence="2">
    <location>
        <begin position="104"/>
        <end position="124"/>
    </location>
</feature>
<organism evidence="3 4">
    <name type="scientific">Phyllosticta citricarpa</name>
    <dbReference type="NCBI Taxonomy" id="55181"/>
    <lineage>
        <taxon>Eukaryota</taxon>
        <taxon>Fungi</taxon>
        <taxon>Dikarya</taxon>
        <taxon>Ascomycota</taxon>
        <taxon>Pezizomycotina</taxon>
        <taxon>Dothideomycetes</taxon>
        <taxon>Dothideomycetes incertae sedis</taxon>
        <taxon>Botryosphaeriales</taxon>
        <taxon>Phyllostictaceae</taxon>
        <taxon>Phyllosticta</taxon>
    </lineage>
</organism>
<feature type="region of interest" description="Disordered" evidence="1">
    <location>
        <begin position="210"/>
        <end position="261"/>
    </location>
</feature>
<feature type="transmembrane region" description="Helical" evidence="2">
    <location>
        <begin position="70"/>
        <end position="92"/>
    </location>
</feature>
<dbReference type="Proteomes" id="UP001365128">
    <property type="component" value="Unassembled WGS sequence"/>
</dbReference>
<dbReference type="PANTHER" id="PTHR39608:SF2">
    <property type="entry name" value="MARVEL DOMAIN-CONTAINING PROTEIN"/>
    <property type="match status" value="1"/>
</dbReference>
<dbReference type="PANTHER" id="PTHR39608">
    <property type="entry name" value="INTEGRAL MEMBRANE PROTEIN (AFU_ORTHOLOGUE AFUA_5G08640)"/>
    <property type="match status" value="1"/>
</dbReference>